<protein>
    <recommendedName>
        <fullName evidence="3">RNA-dependent RNA polymerase</fullName>
        <ecNumber evidence="3">2.7.7.48</ecNumber>
    </recommendedName>
</protein>
<reference evidence="7" key="2">
    <citation type="journal article" date="2017" name="J. Anim. Genet.">
        <title>Multiple reference genome sequences of hot pepper reveal the massive evolution of plant disease resistance genes by retroduplication.</title>
        <authorList>
            <person name="Kim S."/>
            <person name="Park J."/>
            <person name="Yeom S.-I."/>
            <person name="Kim Y.-M."/>
            <person name="Seo E."/>
            <person name="Kim K.-T."/>
            <person name="Kim M.-S."/>
            <person name="Lee J.M."/>
            <person name="Cheong K."/>
            <person name="Shin H.-S."/>
            <person name="Kim S.-B."/>
            <person name="Han K."/>
            <person name="Lee J."/>
            <person name="Park M."/>
            <person name="Lee H.-A."/>
            <person name="Lee H.-Y."/>
            <person name="Lee Y."/>
            <person name="Oh S."/>
            <person name="Lee J.H."/>
            <person name="Choi E."/>
            <person name="Choi E."/>
            <person name="Lee S.E."/>
            <person name="Jeon J."/>
            <person name="Kim H."/>
            <person name="Choi G."/>
            <person name="Song H."/>
            <person name="Lee J."/>
            <person name="Lee S.-C."/>
            <person name="Kwon J.-K."/>
            <person name="Lee H.-Y."/>
            <person name="Koo N."/>
            <person name="Hong Y."/>
            <person name="Kim R.W."/>
            <person name="Kang W.-H."/>
            <person name="Huh J.H."/>
            <person name="Kang B.-C."/>
            <person name="Yang T.-J."/>
            <person name="Lee Y.-H."/>
            <person name="Bennetzen J.L."/>
            <person name="Choi D."/>
        </authorList>
    </citation>
    <scope>NUCLEOTIDE SEQUENCE [LARGE SCALE GENOMIC DNA]</scope>
    <source>
        <strain evidence="7">cv. PBC81</strain>
    </source>
</reference>
<feature type="signal peptide" evidence="4">
    <location>
        <begin position="1"/>
        <end position="26"/>
    </location>
</feature>
<reference evidence="6 7" key="1">
    <citation type="journal article" date="2017" name="Genome Biol.">
        <title>New reference genome sequences of hot pepper reveal the massive evolution of plant disease-resistance genes by retroduplication.</title>
        <authorList>
            <person name="Kim S."/>
            <person name="Park J."/>
            <person name="Yeom S.I."/>
            <person name="Kim Y.M."/>
            <person name="Seo E."/>
            <person name="Kim K.T."/>
            <person name="Kim M.S."/>
            <person name="Lee J.M."/>
            <person name="Cheong K."/>
            <person name="Shin H.S."/>
            <person name="Kim S.B."/>
            <person name="Han K."/>
            <person name="Lee J."/>
            <person name="Park M."/>
            <person name="Lee H.A."/>
            <person name="Lee H.Y."/>
            <person name="Lee Y."/>
            <person name="Oh S."/>
            <person name="Lee J.H."/>
            <person name="Choi E."/>
            <person name="Choi E."/>
            <person name="Lee S.E."/>
            <person name="Jeon J."/>
            <person name="Kim H."/>
            <person name="Choi G."/>
            <person name="Song H."/>
            <person name="Lee J."/>
            <person name="Lee S.C."/>
            <person name="Kwon J.K."/>
            <person name="Lee H.Y."/>
            <person name="Koo N."/>
            <person name="Hong Y."/>
            <person name="Kim R.W."/>
            <person name="Kang W.H."/>
            <person name="Huh J.H."/>
            <person name="Kang B.C."/>
            <person name="Yang T.J."/>
            <person name="Lee Y.H."/>
            <person name="Bennetzen J.L."/>
            <person name="Choi D."/>
        </authorList>
    </citation>
    <scope>NUCLEOTIDE SEQUENCE [LARGE SCALE GENOMIC DNA]</scope>
    <source>
        <strain evidence="7">cv. PBC81</strain>
    </source>
</reference>
<evidence type="ECO:0000313" key="7">
    <source>
        <dbReference type="Proteomes" id="UP000224567"/>
    </source>
</evidence>
<dbReference type="GO" id="GO:0031047">
    <property type="term" value="P:regulatory ncRNA-mediated gene silencing"/>
    <property type="evidence" value="ECO:0007669"/>
    <property type="project" value="UniProtKB-KW"/>
</dbReference>
<dbReference type="PANTHER" id="PTHR47364:SF19">
    <property type="entry name" value="CYSTEINE PROTEINASE INHIBITOR 1-LIKE"/>
    <property type="match status" value="1"/>
</dbReference>
<comment type="catalytic activity">
    <reaction evidence="3">
        <text>RNA(n) + a ribonucleoside 5'-triphosphate = RNA(n+1) + diphosphate</text>
        <dbReference type="Rhea" id="RHEA:21248"/>
        <dbReference type="Rhea" id="RHEA-COMP:14527"/>
        <dbReference type="Rhea" id="RHEA-COMP:17342"/>
        <dbReference type="ChEBI" id="CHEBI:33019"/>
        <dbReference type="ChEBI" id="CHEBI:61557"/>
        <dbReference type="ChEBI" id="CHEBI:140395"/>
        <dbReference type="EC" id="2.7.7.48"/>
    </reaction>
</comment>
<evidence type="ECO:0000313" key="6">
    <source>
        <dbReference type="EMBL" id="PHT51980.1"/>
    </source>
</evidence>
<evidence type="ECO:0000256" key="4">
    <source>
        <dbReference type="SAM" id="SignalP"/>
    </source>
</evidence>
<dbReference type="GO" id="GO:0004869">
    <property type="term" value="F:cysteine-type endopeptidase inhibitor activity"/>
    <property type="evidence" value="ECO:0007669"/>
    <property type="project" value="UniProtKB-KW"/>
</dbReference>
<dbReference type="InterPro" id="IPR046350">
    <property type="entry name" value="Cystatin_sf"/>
</dbReference>
<dbReference type="EC" id="2.7.7.48" evidence="3"/>
<dbReference type="SUPFAM" id="SSF54403">
    <property type="entry name" value="Cystatin/monellin"/>
    <property type="match status" value="1"/>
</dbReference>
<dbReference type="Pfam" id="PF05183">
    <property type="entry name" value="RdRP"/>
    <property type="match status" value="1"/>
</dbReference>
<dbReference type="InterPro" id="IPR058752">
    <property type="entry name" value="RDRP_C_head"/>
</dbReference>
<dbReference type="CDD" id="cd00042">
    <property type="entry name" value="CY"/>
    <property type="match status" value="1"/>
</dbReference>
<dbReference type="InterPro" id="IPR018073">
    <property type="entry name" value="Prot_inh_cystat_CS"/>
</dbReference>
<keyword evidence="7" id="KW-1185">Reference proteome</keyword>
<sequence length="385" mass="42965">MVVKFNPVLVTLLVVVVTILLHVSDARDAPKKALVGGWKPITDIKDHEVVETGKFAVDEHNKEAKTVLEFQEVTKGESQVVQGINYRLTISANDGDSLHSYLAEVHTPQMFSSGRAGVLESHIVSVNHRDCDDASIATSMIMAGVPLTEPYLWCYLSSLAKEERNGLKSGRLPISDTFYLMGTSHLTDTLNPQEVCVVLEHGQIYGEVLAYRNPGLQFGDIHRLLAVPVKNLGDIIGNAKYEIKELSAFEVGIPETCLRLWEESVTNLFFEATMSAHLYLEFQIFVLLLYEAPNMEESIWSKSDILNEALAIYRMTYVYAKAIDDVRTCGFAWKVVGSALCRLHAELHAKEHNQKVMAVSSSVVHKLLNLRIKEGSNMQKSVLMM</sequence>
<feature type="domain" description="Cystatin" evidence="5">
    <location>
        <begin position="33"/>
        <end position="132"/>
    </location>
</feature>
<dbReference type="Pfam" id="PF26253">
    <property type="entry name" value="RdRP_head"/>
    <property type="match status" value="1"/>
</dbReference>
<name>A0A2G2X3F0_CAPBA</name>
<dbReference type="PROSITE" id="PS00287">
    <property type="entry name" value="CYSTATIN"/>
    <property type="match status" value="1"/>
</dbReference>
<keyword evidence="3" id="KW-0548">Nucleotidyltransferase</keyword>
<comment type="function">
    <text evidence="3">Probably involved in the RNA silencing pathway and required for the generation of small interfering RNAs (siRNAs).</text>
</comment>
<dbReference type="InterPro" id="IPR000010">
    <property type="entry name" value="Cystatin_dom"/>
</dbReference>
<comment type="caution">
    <text evidence="6">The sequence shown here is derived from an EMBL/GenBank/DDBJ whole genome shotgun (WGS) entry which is preliminary data.</text>
</comment>
<dbReference type="SMART" id="SM00043">
    <property type="entry name" value="CY"/>
    <property type="match status" value="1"/>
</dbReference>
<dbReference type="GO" id="GO:0003968">
    <property type="term" value="F:RNA-directed RNA polymerase activity"/>
    <property type="evidence" value="ECO:0007669"/>
    <property type="project" value="UniProtKB-KW"/>
</dbReference>
<keyword evidence="4" id="KW-0732">Signal</keyword>
<gene>
    <name evidence="6" type="ORF">CQW23_06442</name>
</gene>
<evidence type="ECO:0000259" key="5">
    <source>
        <dbReference type="SMART" id="SM00043"/>
    </source>
</evidence>
<accession>A0A2G2X3F0</accession>
<keyword evidence="1" id="KW-0646">Protease inhibitor</keyword>
<dbReference type="GO" id="GO:0003723">
    <property type="term" value="F:RNA binding"/>
    <property type="evidence" value="ECO:0007669"/>
    <property type="project" value="UniProtKB-KW"/>
</dbReference>
<evidence type="ECO:0000256" key="2">
    <source>
        <dbReference type="ARBA" id="ARBA00022704"/>
    </source>
</evidence>
<dbReference type="OrthoDB" id="6513042at2759"/>
<organism evidence="6 7">
    <name type="scientific">Capsicum baccatum</name>
    <name type="common">Peruvian pepper</name>
    <dbReference type="NCBI Taxonomy" id="33114"/>
    <lineage>
        <taxon>Eukaryota</taxon>
        <taxon>Viridiplantae</taxon>
        <taxon>Streptophyta</taxon>
        <taxon>Embryophyta</taxon>
        <taxon>Tracheophyta</taxon>
        <taxon>Spermatophyta</taxon>
        <taxon>Magnoliopsida</taxon>
        <taxon>eudicotyledons</taxon>
        <taxon>Gunneridae</taxon>
        <taxon>Pentapetalae</taxon>
        <taxon>asterids</taxon>
        <taxon>lamiids</taxon>
        <taxon>Solanales</taxon>
        <taxon>Solanaceae</taxon>
        <taxon>Solanoideae</taxon>
        <taxon>Capsiceae</taxon>
        <taxon>Capsicum</taxon>
    </lineage>
</organism>
<keyword evidence="3 6" id="KW-0696">RNA-directed RNA polymerase</keyword>
<keyword evidence="3" id="KW-0808">Transferase</keyword>
<dbReference type="Proteomes" id="UP000224567">
    <property type="component" value="Unassembled WGS sequence"/>
</dbReference>
<keyword evidence="2" id="KW-0789">Thiol protease inhibitor</keyword>
<dbReference type="EMBL" id="MLFT02000003">
    <property type="protein sequence ID" value="PHT51980.1"/>
    <property type="molecule type" value="Genomic_DNA"/>
</dbReference>
<proteinExistence type="inferred from homology"/>
<dbReference type="STRING" id="33114.A0A2G2X3F0"/>
<keyword evidence="3" id="KW-0694">RNA-binding</keyword>
<comment type="similarity">
    <text evidence="3">Belongs to the RdRP family.</text>
</comment>
<dbReference type="Pfam" id="PF16845">
    <property type="entry name" value="SQAPI"/>
    <property type="match status" value="1"/>
</dbReference>
<evidence type="ECO:0000256" key="1">
    <source>
        <dbReference type="ARBA" id="ARBA00022690"/>
    </source>
</evidence>
<dbReference type="PANTHER" id="PTHR47364">
    <property type="entry name" value="CYSTEINE PROTEINASE INHIBITOR 5"/>
    <property type="match status" value="1"/>
</dbReference>
<dbReference type="InterPro" id="IPR057596">
    <property type="entry name" value="RDRP_core"/>
</dbReference>
<evidence type="ECO:0000256" key="3">
    <source>
        <dbReference type="RuleBase" id="RU363098"/>
    </source>
</evidence>
<dbReference type="AlphaFoldDB" id="A0A2G2X3F0"/>
<feature type="chain" id="PRO_5013807582" description="RNA-dependent RNA polymerase" evidence="4">
    <location>
        <begin position="27"/>
        <end position="385"/>
    </location>
</feature>
<dbReference type="Gene3D" id="3.10.450.10">
    <property type="match status" value="1"/>
</dbReference>
<keyword evidence="3" id="KW-0943">RNA-mediated gene silencing</keyword>